<name>A0A420ZBY5_UNCK3</name>
<sequence>VHDAQTLTILQPGDSISLDDCPDIIKLAVLPSVAGQMKVSTRVVASYAHSCCEQTATKIAANALAYMGGDGDEKRDAEAAVIAGIRREESMFSSGYGFRMYPEYNEVNDMWSSLTARRLLSCLPALRDCGNASSDLREACKRGIKMAQEAASIHGIRPDAISSCHDAYIAVSEGKRLDEACNFVRGKLEPESGNRMCVKAGGRVDMRAETAFAAATLLLAGRDMSTAICAANWVTEQMNGDGSLHSTVDSFALIALLGAMSKRGVACAGESGSRVIVNHEEMSVSDAIKAADIQSVGLPADSEGVLAIQVIRRREENWDQFLNGARVTAGFKRNGEWVNSLNPGEELDLVMRIEDGYRVGDLCHICLPPSLSFVFGGGQVKVMAFDPEGKDEIAVPVAVTSSMRGTQHWAVCLRNMFEEERGGNPGLQEVSVN</sequence>
<accession>A0A420ZBY5</accession>
<evidence type="ECO:0000313" key="2">
    <source>
        <dbReference type="Proteomes" id="UP000281261"/>
    </source>
</evidence>
<dbReference type="EMBL" id="QMNG01000036">
    <property type="protein sequence ID" value="RLC36689.1"/>
    <property type="molecule type" value="Genomic_DNA"/>
</dbReference>
<gene>
    <name evidence="1" type="ORF">DRH29_04015</name>
</gene>
<comment type="caution">
    <text evidence="1">The sequence shown here is derived from an EMBL/GenBank/DDBJ whole genome shotgun (WGS) entry which is preliminary data.</text>
</comment>
<organism evidence="1 2">
    <name type="scientific">candidate division Kazan bacterium</name>
    <dbReference type="NCBI Taxonomy" id="2202143"/>
    <lineage>
        <taxon>Bacteria</taxon>
        <taxon>Bacteria division Kazan-3B-28</taxon>
    </lineage>
</organism>
<dbReference type="Proteomes" id="UP000281261">
    <property type="component" value="Unassembled WGS sequence"/>
</dbReference>
<protein>
    <submittedName>
        <fullName evidence="1">Uncharacterized protein</fullName>
    </submittedName>
</protein>
<reference evidence="1 2" key="1">
    <citation type="submission" date="2018-06" db="EMBL/GenBank/DDBJ databases">
        <title>Extensive metabolic versatility and redundancy in microbially diverse, dynamic hydrothermal sediments.</title>
        <authorList>
            <person name="Dombrowski N."/>
            <person name="Teske A."/>
            <person name="Baker B.J."/>
        </authorList>
    </citation>
    <scope>NUCLEOTIDE SEQUENCE [LARGE SCALE GENOMIC DNA]</scope>
    <source>
        <strain evidence="1">B79_G16</strain>
    </source>
</reference>
<dbReference type="SUPFAM" id="SSF48239">
    <property type="entry name" value="Terpenoid cyclases/Protein prenyltransferases"/>
    <property type="match status" value="1"/>
</dbReference>
<feature type="non-terminal residue" evidence="1">
    <location>
        <position position="1"/>
    </location>
</feature>
<dbReference type="InterPro" id="IPR008930">
    <property type="entry name" value="Terpenoid_cyclase/PrenylTrfase"/>
</dbReference>
<dbReference type="AlphaFoldDB" id="A0A420ZBY5"/>
<proteinExistence type="predicted"/>
<evidence type="ECO:0000313" key="1">
    <source>
        <dbReference type="EMBL" id="RLC36689.1"/>
    </source>
</evidence>